<dbReference type="Gene3D" id="3.40.50.1100">
    <property type="match status" value="2"/>
</dbReference>
<protein>
    <recommendedName>
        <fullName evidence="4">Tryptophan synthase beta chain-like PALP domain-containing protein</fullName>
    </recommendedName>
</protein>
<dbReference type="Pfam" id="PF00291">
    <property type="entry name" value="PALP"/>
    <property type="match status" value="1"/>
</dbReference>
<dbReference type="GO" id="GO:0009097">
    <property type="term" value="P:isoleucine biosynthetic process"/>
    <property type="evidence" value="ECO:0007669"/>
    <property type="project" value="TreeGrafter"/>
</dbReference>
<organism evidence="5">
    <name type="scientific">marine metagenome</name>
    <dbReference type="NCBI Taxonomy" id="408172"/>
    <lineage>
        <taxon>unclassified sequences</taxon>
        <taxon>metagenomes</taxon>
        <taxon>ecological metagenomes</taxon>
    </lineage>
</organism>
<dbReference type="NCBIfam" id="NF006050">
    <property type="entry name" value="PRK08197.1"/>
    <property type="match status" value="1"/>
</dbReference>
<reference evidence="5" key="1">
    <citation type="submission" date="2018-05" db="EMBL/GenBank/DDBJ databases">
        <authorList>
            <person name="Lanie J.A."/>
            <person name="Ng W.-L."/>
            <person name="Kazmierczak K.M."/>
            <person name="Andrzejewski T.M."/>
            <person name="Davidsen T.M."/>
            <person name="Wayne K.J."/>
            <person name="Tettelin H."/>
            <person name="Glass J.I."/>
            <person name="Rusch D."/>
            <person name="Podicherti R."/>
            <person name="Tsui H.-C.T."/>
            <person name="Winkler M.E."/>
        </authorList>
    </citation>
    <scope>NUCLEOTIDE SEQUENCE</scope>
</reference>
<dbReference type="PANTHER" id="PTHR48078:SF6">
    <property type="entry name" value="L-THREONINE DEHYDRATASE CATABOLIC TDCB"/>
    <property type="match status" value="1"/>
</dbReference>
<dbReference type="GO" id="GO:0003941">
    <property type="term" value="F:L-serine ammonia-lyase activity"/>
    <property type="evidence" value="ECO:0007669"/>
    <property type="project" value="TreeGrafter"/>
</dbReference>
<evidence type="ECO:0000256" key="2">
    <source>
        <dbReference type="ARBA" id="ARBA00022898"/>
    </source>
</evidence>
<dbReference type="CDD" id="cd01563">
    <property type="entry name" value="Thr-synth_1"/>
    <property type="match status" value="1"/>
</dbReference>
<dbReference type="EMBL" id="UINC01001986">
    <property type="protein sequence ID" value="SUZ91575.1"/>
    <property type="molecule type" value="Genomic_DNA"/>
</dbReference>
<sequence>MGNRLKEALLIEEIRYPMASYISHLECTVCGKSYPHEQLIGISPCCEKVLFARYDLAKLGREVDRDSLVSRPDTMWRYAELLPVDDTGSIVTLGEGGTPLIRTVNLAEKLGMTNLYIKEEGLNPTGTFKARGISAAVSKAVELGVNGFTMPSAGNAAGAAAAYGARAGMETKVFMPQDAPDANKKETLVAGSELNLVEGLINDAGREAVAVAKELGLFDLSTLKEPYRAEGKKSMGLEMAQQLGWKMPDAVIYPTGGGTGIIGMYKGFKELLELGWIEGKQPKFISVQADGCQPIVRAFDAGADSSEMWENATTKADGLRVPHPFADYLILEAIRSTGGTALAVSDQEMIDAMYEMATSEGIFPAPEGAATLVGLKKLLGQKFLDPDESVVLFNTGSGYKYLDLISGQKRS</sequence>
<dbReference type="PANTHER" id="PTHR48078">
    <property type="entry name" value="THREONINE DEHYDRATASE, MITOCHONDRIAL-RELATED"/>
    <property type="match status" value="1"/>
</dbReference>
<accession>A0A381RIC9</accession>
<proteinExistence type="predicted"/>
<dbReference type="InterPro" id="IPR036052">
    <property type="entry name" value="TrpB-like_PALP_sf"/>
</dbReference>
<dbReference type="GO" id="GO:0006565">
    <property type="term" value="P:L-serine catabolic process"/>
    <property type="evidence" value="ECO:0007669"/>
    <property type="project" value="TreeGrafter"/>
</dbReference>
<dbReference type="InterPro" id="IPR050147">
    <property type="entry name" value="Ser/Thr_Dehydratase"/>
</dbReference>
<comment type="cofactor">
    <cofactor evidence="1">
        <name>pyridoxal 5'-phosphate</name>
        <dbReference type="ChEBI" id="CHEBI:597326"/>
    </cofactor>
</comment>
<dbReference type="GO" id="GO:0006567">
    <property type="term" value="P:L-threonine catabolic process"/>
    <property type="evidence" value="ECO:0007669"/>
    <property type="project" value="TreeGrafter"/>
</dbReference>
<dbReference type="AlphaFoldDB" id="A0A381RIC9"/>
<dbReference type="InterPro" id="IPR001926">
    <property type="entry name" value="TrpB-like_PALP"/>
</dbReference>
<keyword evidence="2" id="KW-0663">Pyridoxal phosphate</keyword>
<name>A0A381RIC9_9ZZZZ</name>
<feature type="domain" description="Tryptophan synthase beta chain-like PALP" evidence="4">
    <location>
        <begin position="91"/>
        <end position="396"/>
    </location>
</feature>
<keyword evidence="3" id="KW-0456">Lyase</keyword>
<gene>
    <name evidence="5" type="ORF">METZ01_LOCUS44429</name>
</gene>
<evidence type="ECO:0000259" key="4">
    <source>
        <dbReference type="Pfam" id="PF00291"/>
    </source>
</evidence>
<evidence type="ECO:0000256" key="1">
    <source>
        <dbReference type="ARBA" id="ARBA00001933"/>
    </source>
</evidence>
<dbReference type="SUPFAM" id="SSF53686">
    <property type="entry name" value="Tryptophan synthase beta subunit-like PLP-dependent enzymes"/>
    <property type="match status" value="1"/>
</dbReference>
<dbReference type="GO" id="GO:0004794">
    <property type="term" value="F:threonine deaminase activity"/>
    <property type="evidence" value="ECO:0007669"/>
    <property type="project" value="TreeGrafter"/>
</dbReference>
<evidence type="ECO:0000256" key="3">
    <source>
        <dbReference type="ARBA" id="ARBA00023239"/>
    </source>
</evidence>
<evidence type="ECO:0000313" key="5">
    <source>
        <dbReference type="EMBL" id="SUZ91575.1"/>
    </source>
</evidence>